<evidence type="ECO:0000256" key="1">
    <source>
        <dbReference type="SAM" id="SignalP"/>
    </source>
</evidence>
<keyword evidence="3" id="KW-1185">Reference proteome</keyword>
<name>A0A154PJE6_DUFNO</name>
<evidence type="ECO:0000313" key="3">
    <source>
        <dbReference type="Proteomes" id="UP000076502"/>
    </source>
</evidence>
<gene>
    <name evidence="2" type="ORF">WN55_03451</name>
</gene>
<keyword evidence="1" id="KW-0732">Signal</keyword>
<protein>
    <submittedName>
        <fullName evidence="2">Uncharacterized protein</fullName>
    </submittedName>
</protein>
<evidence type="ECO:0000313" key="2">
    <source>
        <dbReference type="EMBL" id="KZC11947.1"/>
    </source>
</evidence>
<dbReference type="EMBL" id="KQ434936">
    <property type="protein sequence ID" value="KZC11947.1"/>
    <property type="molecule type" value="Genomic_DNA"/>
</dbReference>
<proteinExistence type="predicted"/>
<sequence>MFQMVIALRLFTCDTVSSTEADTVLQRIVWEIFLETTSLTLLNRLRAESTTWKGETSGLLAAVKPAKFECNEIARLFLRYGCVPLPDVSSKPRSEPTSPDIEGSSVICSCHSDFSGLKDIKEFYFLCLEVFRRLRTRGLQQGWATSIIRAIHFACSRATENII</sequence>
<reference evidence="2 3" key="1">
    <citation type="submission" date="2015-07" db="EMBL/GenBank/DDBJ databases">
        <title>The genome of Dufourea novaeangliae.</title>
        <authorList>
            <person name="Pan H."/>
            <person name="Kapheim K."/>
        </authorList>
    </citation>
    <scope>NUCLEOTIDE SEQUENCE [LARGE SCALE GENOMIC DNA]</scope>
    <source>
        <strain evidence="2">0120121106</strain>
        <tissue evidence="2">Whole body</tissue>
    </source>
</reference>
<organism evidence="2 3">
    <name type="scientific">Dufourea novaeangliae</name>
    <name type="common">Sweat bee</name>
    <dbReference type="NCBI Taxonomy" id="178035"/>
    <lineage>
        <taxon>Eukaryota</taxon>
        <taxon>Metazoa</taxon>
        <taxon>Ecdysozoa</taxon>
        <taxon>Arthropoda</taxon>
        <taxon>Hexapoda</taxon>
        <taxon>Insecta</taxon>
        <taxon>Pterygota</taxon>
        <taxon>Neoptera</taxon>
        <taxon>Endopterygota</taxon>
        <taxon>Hymenoptera</taxon>
        <taxon>Apocrita</taxon>
        <taxon>Aculeata</taxon>
        <taxon>Apoidea</taxon>
        <taxon>Anthophila</taxon>
        <taxon>Halictidae</taxon>
        <taxon>Rophitinae</taxon>
        <taxon>Dufourea</taxon>
    </lineage>
</organism>
<dbReference type="Proteomes" id="UP000076502">
    <property type="component" value="Unassembled WGS sequence"/>
</dbReference>
<feature type="signal peptide" evidence="1">
    <location>
        <begin position="1"/>
        <end position="21"/>
    </location>
</feature>
<dbReference type="AlphaFoldDB" id="A0A154PJE6"/>
<accession>A0A154PJE6</accession>
<feature type="chain" id="PRO_5007599554" evidence="1">
    <location>
        <begin position="22"/>
        <end position="163"/>
    </location>
</feature>